<dbReference type="InterPro" id="IPR009057">
    <property type="entry name" value="Homeodomain-like_sf"/>
</dbReference>
<dbReference type="GO" id="GO:0003677">
    <property type="term" value="F:DNA binding"/>
    <property type="evidence" value="ECO:0007669"/>
    <property type="project" value="UniProtKB-UniRule"/>
</dbReference>
<evidence type="ECO:0000313" key="5">
    <source>
        <dbReference type="Proteomes" id="UP000524246"/>
    </source>
</evidence>
<dbReference type="PROSITE" id="PS50977">
    <property type="entry name" value="HTH_TETR_2"/>
    <property type="match status" value="1"/>
</dbReference>
<dbReference type="SUPFAM" id="SSF48498">
    <property type="entry name" value="Tetracyclin repressor-like, C-terminal domain"/>
    <property type="match status" value="1"/>
</dbReference>
<dbReference type="SUPFAM" id="SSF46689">
    <property type="entry name" value="Homeodomain-like"/>
    <property type="match status" value="1"/>
</dbReference>
<name>A0A7X9FQ45_9DELT</name>
<dbReference type="PRINTS" id="PR00455">
    <property type="entry name" value="HTHTETR"/>
</dbReference>
<feature type="DNA-binding region" description="H-T-H motif" evidence="2">
    <location>
        <begin position="38"/>
        <end position="57"/>
    </location>
</feature>
<dbReference type="Proteomes" id="UP000524246">
    <property type="component" value="Unassembled WGS sequence"/>
</dbReference>
<comment type="caution">
    <text evidence="4">The sequence shown here is derived from an EMBL/GenBank/DDBJ whole genome shotgun (WGS) entry which is preliminary data.</text>
</comment>
<dbReference type="PANTHER" id="PTHR43479">
    <property type="entry name" value="ACREF/ENVCD OPERON REPRESSOR-RELATED"/>
    <property type="match status" value="1"/>
</dbReference>
<evidence type="ECO:0000259" key="3">
    <source>
        <dbReference type="PROSITE" id="PS50977"/>
    </source>
</evidence>
<sequence>MLKEKKLSRREREKLLQRDEIMSASLKLFSKKGYSSVSMLEIAKSAEFSVGTLYKFFKNKEDLFKALVWEQFCKFNNLMLKAIDEPKTEIDKLRNYVTVKGEIFNANAQMIRIYYSEIEGARFNFMAGLDSAVKKRHEQFLQKLAGIFDSGMRAKRFKRIAEPIHLAVSLESMVHALLFRWLDAPEANPYPKDPDVILNILFKGLL</sequence>
<proteinExistence type="predicted"/>
<evidence type="ECO:0000256" key="1">
    <source>
        <dbReference type="ARBA" id="ARBA00023125"/>
    </source>
</evidence>
<feature type="domain" description="HTH tetR-type" evidence="3">
    <location>
        <begin position="15"/>
        <end position="75"/>
    </location>
</feature>
<dbReference type="EMBL" id="JAAZON010000051">
    <property type="protein sequence ID" value="NMC61803.1"/>
    <property type="molecule type" value="Genomic_DNA"/>
</dbReference>
<dbReference type="Gene3D" id="1.10.357.10">
    <property type="entry name" value="Tetracycline Repressor, domain 2"/>
    <property type="match status" value="1"/>
</dbReference>
<dbReference type="Gene3D" id="1.10.10.60">
    <property type="entry name" value="Homeodomain-like"/>
    <property type="match status" value="1"/>
</dbReference>
<evidence type="ECO:0000313" key="4">
    <source>
        <dbReference type="EMBL" id="NMC61803.1"/>
    </source>
</evidence>
<dbReference type="Pfam" id="PF00440">
    <property type="entry name" value="TetR_N"/>
    <property type="match status" value="1"/>
</dbReference>
<organism evidence="4 5">
    <name type="scientific">SAR324 cluster bacterium</name>
    <dbReference type="NCBI Taxonomy" id="2024889"/>
    <lineage>
        <taxon>Bacteria</taxon>
        <taxon>Deltaproteobacteria</taxon>
        <taxon>SAR324 cluster</taxon>
    </lineage>
</organism>
<gene>
    <name evidence="4" type="ORF">GYA55_01405</name>
</gene>
<keyword evidence="1 2" id="KW-0238">DNA-binding</keyword>
<dbReference type="PANTHER" id="PTHR43479:SF11">
    <property type="entry name" value="ACREF_ENVCD OPERON REPRESSOR-RELATED"/>
    <property type="match status" value="1"/>
</dbReference>
<dbReference type="AlphaFoldDB" id="A0A7X9FQ45"/>
<dbReference type="InterPro" id="IPR050624">
    <property type="entry name" value="HTH-type_Tx_Regulator"/>
</dbReference>
<accession>A0A7X9FQ45</accession>
<protein>
    <submittedName>
        <fullName evidence="4">TetR/AcrR family transcriptional regulator</fullName>
    </submittedName>
</protein>
<dbReference type="InterPro" id="IPR036271">
    <property type="entry name" value="Tet_transcr_reg_TetR-rel_C_sf"/>
</dbReference>
<dbReference type="InterPro" id="IPR001647">
    <property type="entry name" value="HTH_TetR"/>
</dbReference>
<reference evidence="4 5" key="1">
    <citation type="journal article" date="2020" name="Biotechnol. Biofuels">
        <title>New insights from the biogas microbiome by comprehensive genome-resolved metagenomics of nearly 1600 species originating from multiple anaerobic digesters.</title>
        <authorList>
            <person name="Campanaro S."/>
            <person name="Treu L."/>
            <person name="Rodriguez-R L.M."/>
            <person name="Kovalovszki A."/>
            <person name="Ziels R.M."/>
            <person name="Maus I."/>
            <person name="Zhu X."/>
            <person name="Kougias P.G."/>
            <person name="Basile A."/>
            <person name="Luo G."/>
            <person name="Schluter A."/>
            <person name="Konstantinidis K.T."/>
            <person name="Angelidaki I."/>
        </authorList>
    </citation>
    <scope>NUCLEOTIDE SEQUENCE [LARGE SCALE GENOMIC DNA]</scope>
    <source>
        <strain evidence="4">AS27yjCOA_65</strain>
    </source>
</reference>
<evidence type="ECO:0000256" key="2">
    <source>
        <dbReference type="PROSITE-ProRule" id="PRU00335"/>
    </source>
</evidence>